<dbReference type="PANTHER" id="PTHR23525">
    <property type="entry name" value="TRANSPORTER, PUTATIVE-RELATED"/>
    <property type="match status" value="1"/>
</dbReference>
<evidence type="ECO:0000313" key="3">
    <source>
        <dbReference type="EMBL" id="CAE8640843.1"/>
    </source>
</evidence>
<gene>
    <name evidence="3" type="ORF">PGLA1383_LOCUS55598</name>
</gene>
<keyword evidence="4" id="KW-1185">Reference proteome</keyword>
<organism evidence="3 4">
    <name type="scientific">Polarella glacialis</name>
    <name type="common">Dinoflagellate</name>
    <dbReference type="NCBI Taxonomy" id="89957"/>
    <lineage>
        <taxon>Eukaryota</taxon>
        <taxon>Sar</taxon>
        <taxon>Alveolata</taxon>
        <taxon>Dinophyceae</taxon>
        <taxon>Suessiales</taxon>
        <taxon>Suessiaceae</taxon>
        <taxon>Polarella</taxon>
    </lineage>
</organism>
<dbReference type="PANTHER" id="PTHR23525:SF1">
    <property type="entry name" value="NODULIN-LIKE DOMAIN-CONTAINING PROTEIN"/>
    <property type="match status" value="1"/>
</dbReference>
<evidence type="ECO:0000256" key="1">
    <source>
        <dbReference type="SAM" id="MobiDB-lite"/>
    </source>
</evidence>
<feature type="transmembrane region" description="Helical" evidence="2">
    <location>
        <begin position="82"/>
        <end position="103"/>
    </location>
</feature>
<proteinExistence type="predicted"/>
<dbReference type="AlphaFoldDB" id="A0A813HSY1"/>
<name>A0A813HSY1_POLGL</name>
<accession>A0A813HSY1</accession>
<reference evidence="3" key="1">
    <citation type="submission" date="2021-02" db="EMBL/GenBank/DDBJ databases">
        <authorList>
            <person name="Dougan E. K."/>
            <person name="Rhodes N."/>
            <person name="Thang M."/>
            <person name="Chan C."/>
        </authorList>
    </citation>
    <scope>NUCLEOTIDE SEQUENCE</scope>
</reference>
<feature type="non-terminal residue" evidence="3">
    <location>
        <position position="1"/>
    </location>
</feature>
<feature type="region of interest" description="Disordered" evidence="1">
    <location>
        <begin position="147"/>
        <end position="188"/>
    </location>
</feature>
<feature type="non-terminal residue" evidence="3">
    <location>
        <position position="192"/>
    </location>
</feature>
<keyword evidence="2" id="KW-0472">Membrane</keyword>
<evidence type="ECO:0000256" key="2">
    <source>
        <dbReference type="SAM" id="Phobius"/>
    </source>
</evidence>
<feature type="transmembrane region" description="Helical" evidence="2">
    <location>
        <begin position="33"/>
        <end position="61"/>
    </location>
</feature>
<dbReference type="Proteomes" id="UP000654075">
    <property type="component" value="Unassembled WGS sequence"/>
</dbReference>
<protein>
    <submittedName>
        <fullName evidence="3">Uncharacterized protein</fullName>
    </submittedName>
</protein>
<keyword evidence="2" id="KW-1133">Transmembrane helix</keyword>
<evidence type="ECO:0000313" key="4">
    <source>
        <dbReference type="Proteomes" id="UP000654075"/>
    </source>
</evidence>
<dbReference type="EMBL" id="CAJNNV010032724">
    <property type="protein sequence ID" value="CAE8640843.1"/>
    <property type="molecule type" value="Genomic_DNA"/>
</dbReference>
<keyword evidence="2" id="KW-0812">Transmembrane</keyword>
<comment type="caution">
    <text evidence="3">The sequence shown here is derived from an EMBL/GenBank/DDBJ whole genome shotgun (WGS) entry which is preliminary data.</text>
</comment>
<feature type="compositionally biased region" description="Basic and acidic residues" evidence="1">
    <location>
        <begin position="170"/>
        <end position="180"/>
    </location>
</feature>
<sequence>VGLVAAFLGALAVCLGPSAVRDAEGNRQPPGRAFTGLLLASLALWGLFWNASSTASLAIFADSVPQGATRREVFATKSTVTLLALGLGPLLALLSTSLVGNSWRLEQMVWVILPGFVVMLPLCGLLACFEDVGLPFASASGGDGKGSPLLQDVGGPPASNSPSQAAGDQKNADKNADVDQPKGSWAVPYLLL</sequence>
<feature type="transmembrane region" description="Helical" evidence="2">
    <location>
        <begin position="109"/>
        <end position="129"/>
    </location>
</feature>